<proteinExistence type="inferred from homology"/>
<evidence type="ECO:0000256" key="2">
    <source>
        <dbReference type="ARBA" id="ARBA00022467"/>
    </source>
</evidence>
<keyword evidence="3" id="KW-0677">Repeat</keyword>
<feature type="domain" description="Gelsolin-like" evidence="6">
    <location>
        <begin position="292"/>
        <end position="363"/>
    </location>
</feature>
<dbReference type="InterPro" id="IPR007123">
    <property type="entry name" value="Gelsolin-like_dom"/>
</dbReference>
<organism evidence="7 8">
    <name type="scientific">Paramuricea clavata</name>
    <name type="common">Red gorgonian</name>
    <name type="synonym">Violescent sea-whip</name>
    <dbReference type="NCBI Taxonomy" id="317549"/>
    <lineage>
        <taxon>Eukaryota</taxon>
        <taxon>Metazoa</taxon>
        <taxon>Cnidaria</taxon>
        <taxon>Anthozoa</taxon>
        <taxon>Octocorallia</taxon>
        <taxon>Malacalcyonacea</taxon>
        <taxon>Plexauridae</taxon>
        <taxon>Paramuricea</taxon>
    </lineage>
</organism>
<dbReference type="PANTHER" id="PTHR11977:SF130">
    <property type="entry name" value="SEVERIN"/>
    <property type="match status" value="1"/>
</dbReference>
<feature type="compositionally biased region" description="Basic and acidic residues" evidence="5">
    <location>
        <begin position="250"/>
        <end position="264"/>
    </location>
</feature>
<dbReference type="OrthoDB" id="6375767at2759"/>
<dbReference type="GO" id="GO:0015629">
    <property type="term" value="C:actin cytoskeleton"/>
    <property type="evidence" value="ECO:0007669"/>
    <property type="project" value="TreeGrafter"/>
</dbReference>
<evidence type="ECO:0000313" key="7">
    <source>
        <dbReference type="EMBL" id="CAB3999203.1"/>
    </source>
</evidence>
<dbReference type="InterPro" id="IPR007122">
    <property type="entry name" value="Villin/Gelsolin"/>
</dbReference>
<evidence type="ECO:0000256" key="4">
    <source>
        <dbReference type="ARBA" id="ARBA00023203"/>
    </source>
</evidence>
<dbReference type="InterPro" id="IPR029006">
    <property type="entry name" value="ADF-H/Gelsolin-like_dom_sf"/>
</dbReference>
<keyword evidence="8" id="KW-1185">Reference proteome</keyword>
<accession>A0A6S7H837</accession>
<keyword evidence="4" id="KW-0009">Actin-binding</keyword>
<gene>
    <name evidence="7" type="ORF">PACLA_8A022406</name>
</gene>
<dbReference type="PRINTS" id="PR00597">
    <property type="entry name" value="GELSOLIN"/>
</dbReference>
<dbReference type="GO" id="GO:0005737">
    <property type="term" value="C:cytoplasm"/>
    <property type="evidence" value="ECO:0007669"/>
    <property type="project" value="TreeGrafter"/>
</dbReference>
<name>A0A6S7H837_PARCT</name>
<dbReference type="AlphaFoldDB" id="A0A6S7H837"/>
<keyword evidence="2" id="KW-0117">Actin capping</keyword>
<sequence length="368" mass="41664">MSGLVKAKKYDWKDSNLALFGSDTEKKVKKDSAETEPAWKGAGQKPGIQIWRIKKFKVAHEQKDDYGKFYNGDSYIILNTYKKPEGDELLYDVHFWIGQNSTQDEYGTAAYKTVELDTLLDDKPVQHREVQNHESSLFKSYFEHITLLEGGCDSGFRHVKPEEYEIRLFHVSKQGRKVFVKEVPAYKSKLNSGDVFIIDNGLEIYQWNGATCNKDEKFKAVQYTQQLKSDRSGKPKVKALDEATTPKDHRIYELLKDGDAPKDEGESEDDSDSFNPTLLRLSDEGGSLAMTVVSEGNISKDQLKSEDVFIADTGKEVFVWIGKRASEGESKNGLTYAHNYLQSSKHPLVSVTVLKEGQESDAFEKILS</sequence>
<comment type="caution">
    <text evidence="7">The sequence shown here is derived from an EMBL/GenBank/DDBJ whole genome shotgun (WGS) entry which is preliminary data.</text>
</comment>
<dbReference type="Proteomes" id="UP001152795">
    <property type="component" value="Unassembled WGS sequence"/>
</dbReference>
<dbReference type="Gene3D" id="3.40.20.10">
    <property type="entry name" value="Severin"/>
    <property type="match status" value="3"/>
</dbReference>
<dbReference type="PANTHER" id="PTHR11977">
    <property type="entry name" value="VILLIN"/>
    <property type="match status" value="1"/>
</dbReference>
<evidence type="ECO:0000313" key="8">
    <source>
        <dbReference type="Proteomes" id="UP001152795"/>
    </source>
</evidence>
<reference evidence="7" key="1">
    <citation type="submission" date="2020-04" db="EMBL/GenBank/DDBJ databases">
        <authorList>
            <person name="Alioto T."/>
            <person name="Alioto T."/>
            <person name="Gomez Garrido J."/>
        </authorList>
    </citation>
    <scope>NUCLEOTIDE SEQUENCE</scope>
    <source>
        <strain evidence="7">A484AB</strain>
    </source>
</reference>
<dbReference type="GO" id="GO:0051015">
    <property type="term" value="F:actin filament binding"/>
    <property type="evidence" value="ECO:0007669"/>
    <property type="project" value="InterPro"/>
</dbReference>
<feature type="domain" description="Gelsolin-like" evidence="6">
    <location>
        <begin position="62"/>
        <end position="138"/>
    </location>
</feature>
<evidence type="ECO:0000256" key="5">
    <source>
        <dbReference type="SAM" id="MobiDB-lite"/>
    </source>
</evidence>
<evidence type="ECO:0000259" key="6">
    <source>
        <dbReference type="Pfam" id="PF00626"/>
    </source>
</evidence>
<dbReference type="EMBL" id="CACRXK020003537">
    <property type="protein sequence ID" value="CAB3999203.1"/>
    <property type="molecule type" value="Genomic_DNA"/>
</dbReference>
<dbReference type="FunFam" id="3.40.20.10:FF:000043">
    <property type="entry name" value="macrophage-capping protein-like isoform X2"/>
    <property type="match status" value="1"/>
</dbReference>
<feature type="domain" description="Gelsolin-like" evidence="6">
    <location>
        <begin position="180"/>
        <end position="238"/>
    </location>
</feature>
<evidence type="ECO:0000256" key="1">
    <source>
        <dbReference type="ARBA" id="ARBA00008418"/>
    </source>
</evidence>
<dbReference type="GO" id="GO:0051693">
    <property type="term" value="P:actin filament capping"/>
    <property type="evidence" value="ECO:0007669"/>
    <property type="project" value="UniProtKB-KW"/>
</dbReference>
<protein>
    <submittedName>
        <fullName evidence="7">Gelsolin 2</fullName>
    </submittedName>
</protein>
<dbReference type="CDD" id="cd11290">
    <property type="entry name" value="gelsolin_S1_like"/>
    <property type="match status" value="1"/>
</dbReference>
<dbReference type="SUPFAM" id="SSF55753">
    <property type="entry name" value="Actin depolymerizing proteins"/>
    <property type="match status" value="3"/>
</dbReference>
<evidence type="ECO:0000256" key="3">
    <source>
        <dbReference type="ARBA" id="ARBA00022737"/>
    </source>
</evidence>
<dbReference type="GO" id="GO:0008154">
    <property type="term" value="P:actin polymerization or depolymerization"/>
    <property type="evidence" value="ECO:0007669"/>
    <property type="project" value="TreeGrafter"/>
</dbReference>
<dbReference type="Pfam" id="PF00626">
    <property type="entry name" value="Gelsolin"/>
    <property type="match status" value="3"/>
</dbReference>
<feature type="region of interest" description="Disordered" evidence="5">
    <location>
        <begin position="250"/>
        <end position="277"/>
    </location>
</feature>
<comment type="similarity">
    <text evidence="1">Belongs to the villin/gelsolin family.</text>
</comment>
<dbReference type="SMART" id="SM00262">
    <property type="entry name" value="GEL"/>
    <property type="match status" value="3"/>
</dbReference>